<proteinExistence type="predicted"/>
<protein>
    <recommendedName>
        <fullName evidence="4">Helix-turn-helix protein</fullName>
    </recommendedName>
</protein>
<dbReference type="CDD" id="cd00093">
    <property type="entry name" value="HTH_XRE"/>
    <property type="match status" value="1"/>
</dbReference>
<organism evidence="2 3">
    <name type="scientific">Promicromonospora umidemergens</name>
    <dbReference type="NCBI Taxonomy" id="629679"/>
    <lineage>
        <taxon>Bacteria</taxon>
        <taxon>Bacillati</taxon>
        <taxon>Actinomycetota</taxon>
        <taxon>Actinomycetes</taxon>
        <taxon>Micrococcales</taxon>
        <taxon>Promicromonosporaceae</taxon>
        <taxon>Promicromonospora</taxon>
    </lineage>
</organism>
<keyword evidence="3" id="KW-1185">Reference proteome</keyword>
<evidence type="ECO:0000256" key="1">
    <source>
        <dbReference type="SAM" id="MobiDB-lite"/>
    </source>
</evidence>
<dbReference type="InterPro" id="IPR001387">
    <property type="entry name" value="Cro/C1-type_HTH"/>
</dbReference>
<comment type="caution">
    <text evidence="2">The sequence shown here is derived from an EMBL/GenBank/DDBJ whole genome shotgun (WGS) entry which is preliminary data.</text>
</comment>
<dbReference type="Proteomes" id="UP001500843">
    <property type="component" value="Unassembled WGS sequence"/>
</dbReference>
<accession>A0ABP8XQX8</accession>
<dbReference type="Gene3D" id="1.10.260.40">
    <property type="entry name" value="lambda repressor-like DNA-binding domains"/>
    <property type="match status" value="1"/>
</dbReference>
<gene>
    <name evidence="2" type="ORF">GCM10023198_39670</name>
</gene>
<name>A0ABP8XQX8_9MICO</name>
<reference evidence="3" key="1">
    <citation type="journal article" date="2019" name="Int. J. Syst. Evol. Microbiol.">
        <title>The Global Catalogue of Microorganisms (GCM) 10K type strain sequencing project: providing services to taxonomists for standard genome sequencing and annotation.</title>
        <authorList>
            <consortium name="The Broad Institute Genomics Platform"/>
            <consortium name="The Broad Institute Genome Sequencing Center for Infectious Disease"/>
            <person name="Wu L."/>
            <person name="Ma J."/>
        </authorList>
    </citation>
    <scope>NUCLEOTIDE SEQUENCE [LARGE SCALE GENOMIC DNA]</scope>
    <source>
        <strain evidence="3">JCM 17975</strain>
    </source>
</reference>
<dbReference type="SUPFAM" id="SSF47413">
    <property type="entry name" value="lambda repressor-like DNA-binding domains"/>
    <property type="match status" value="1"/>
</dbReference>
<dbReference type="InterPro" id="IPR010982">
    <property type="entry name" value="Lambda_DNA-bd_dom_sf"/>
</dbReference>
<evidence type="ECO:0000313" key="3">
    <source>
        <dbReference type="Proteomes" id="UP001500843"/>
    </source>
</evidence>
<sequence>MNNWSVVIARIGDNLMRMGQPTDPEHPDLAIRPGHPGGVRLPDDGQAWSRSWTAGIGERLRSVRRAAGLTTQQVADRTAALGYPMARASIANLETRPREKIYLQDVTVLAAALGVSPVEILYPLEVSTVPTATSTPVGVVRRGVLKNTSAEVLPGHTKRAPAAVAWFTGGYGRVLEARLAAITAYGKFEARGQLLAMLREEEKAGALEARAQTAGAPAPAEFMRVLRMEVYDLARWALDAITTYQLLAAKVGDTRPAVSDEERAIAEHVATTPPPGYIEDPFERPDVHGVLTIGAPEPGATPFYLQNEPEDRWTPPDLTRPATAFETNLQAPTRRTKPQPPQPEPWPSPAGPSRRRDSGGLDAPGL</sequence>
<dbReference type="RefSeq" id="WP_253874127.1">
    <property type="nucleotide sequence ID" value="NZ_BAABHM010000017.1"/>
</dbReference>
<dbReference type="EMBL" id="BAABHM010000017">
    <property type="protein sequence ID" value="GAA4712818.1"/>
    <property type="molecule type" value="Genomic_DNA"/>
</dbReference>
<feature type="region of interest" description="Disordered" evidence="1">
    <location>
        <begin position="298"/>
        <end position="366"/>
    </location>
</feature>
<evidence type="ECO:0008006" key="4">
    <source>
        <dbReference type="Google" id="ProtNLM"/>
    </source>
</evidence>
<feature type="compositionally biased region" description="Pro residues" evidence="1">
    <location>
        <begin position="338"/>
        <end position="350"/>
    </location>
</feature>
<evidence type="ECO:0000313" key="2">
    <source>
        <dbReference type="EMBL" id="GAA4712818.1"/>
    </source>
</evidence>